<proteinExistence type="predicted"/>
<protein>
    <submittedName>
        <fullName evidence="1">Uncharacterized protein</fullName>
    </submittedName>
</protein>
<organism evidence="1 2">
    <name type="scientific">Sphagnum troendelagicum</name>
    <dbReference type="NCBI Taxonomy" id="128251"/>
    <lineage>
        <taxon>Eukaryota</taxon>
        <taxon>Viridiplantae</taxon>
        <taxon>Streptophyta</taxon>
        <taxon>Embryophyta</taxon>
        <taxon>Bryophyta</taxon>
        <taxon>Sphagnophytina</taxon>
        <taxon>Sphagnopsida</taxon>
        <taxon>Sphagnales</taxon>
        <taxon>Sphagnaceae</taxon>
        <taxon>Sphagnum</taxon>
    </lineage>
</organism>
<sequence>MANISAKRRFGLATTLSKDDLASSTFHKSSSLTSAQVDMQGLISKINRSTVTIQVLCSWCSKSMIQSMLRKNPEHWPTVGWFTNLTAVSSSFMNSRNPANYNHY</sequence>
<keyword evidence="2" id="KW-1185">Reference proteome</keyword>
<gene>
    <name evidence="1" type="ORF">CSSPTR1EN2_LOCUS10966</name>
</gene>
<name>A0ABP0U3D4_9BRYO</name>
<dbReference type="Proteomes" id="UP001497512">
    <property type="component" value="Chromosome 18"/>
</dbReference>
<evidence type="ECO:0000313" key="1">
    <source>
        <dbReference type="EMBL" id="CAK9211736.1"/>
    </source>
</evidence>
<accession>A0ABP0U3D4</accession>
<reference evidence="1" key="1">
    <citation type="submission" date="2024-02" db="EMBL/GenBank/DDBJ databases">
        <authorList>
            <consortium name="ELIXIR-Norway"/>
            <consortium name="Elixir Norway"/>
        </authorList>
    </citation>
    <scope>NUCLEOTIDE SEQUENCE</scope>
</reference>
<evidence type="ECO:0000313" key="2">
    <source>
        <dbReference type="Proteomes" id="UP001497512"/>
    </source>
</evidence>
<dbReference type="EMBL" id="OZ019910">
    <property type="protein sequence ID" value="CAK9211736.1"/>
    <property type="molecule type" value="Genomic_DNA"/>
</dbReference>